<protein>
    <recommendedName>
        <fullName evidence="2">MCM3-like winged helix domain-containing protein</fullName>
    </recommendedName>
</protein>
<dbReference type="InterPro" id="IPR056575">
    <property type="entry name" value="WH_MCM3_C"/>
</dbReference>
<dbReference type="EMBL" id="MBFT01000485">
    <property type="protein sequence ID" value="PVU90369.1"/>
    <property type="molecule type" value="Genomic_DNA"/>
</dbReference>
<name>A0A2T9YDJ2_9FUNG</name>
<dbReference type="Proteomes" id="UP000245699">
    <property type="component" value="Unassembled WGS sequence"/>
</dbReference>
<keyword evidence="4" id="KW-1185">Reference proteome</keyword>
<dbReference type="STRING" id="61424.A0A2T9YDJ2"/>
<feature type="region of interest" description="Disordered" evidence="1">
    <location>
        <begin position="1"/>
        <end position="56"/>
    </location>
</feature>
<evidence type="ECO:0000256" key="1">
    <source>
        <dbReference type="SAM" id="MobiDB-lite"/>
    </source>
</evidence>
<dbReference type="Pfam" id="PF23191">
    <property type="entry name" value="WHD_MCM3_C"/>
    <property type="match status" value="1"/>
</dbReference>
<proteinExistence type="predicted"/>
<accession>A0A2T9YDJ2</accession>
<feature type="domain" description="MCM3-like winged helix" evidence="2">
    <location>
        <begin position="66"/>
        <end position="148"/>
    </location>
</feature>
<dbReference type="AlphaFoldDB" id="A0A2T9YDJ2"/>
<reference evidence="3 4" key="1">
    <citation type="journal article" date="2018" name="MBio">
        <title>Comparative Genomics Reveals the Core Gene Toolbox for the Fungus-Insect Symbiosis.</title>
        <authorList>
            <person name="Wang Y."/>
            <person name="Stata M."/>
            <person name="Wang W."/>
            <person name="Stajich J.E."/>
            <person name="White M.M."/>
            <person name="Moncalvo J.M."/>
        </authorList>
    </citation>
    <scope>NUCLEOTIDE SEQUENCE [LARGE SCALE GENOMIC DNA]</scope>
    <source>
        <strain evidence="3 4">AUS-77-4</strain>
    </source>
</reference>
<evidence type="ECO:0000259" key="2">
    <source>
        <dbReference type="Pfam" id="PF23191"/>
    </source>
</evidence>
<gene>
    <name evidence="3" type="ORF">BB559_004669</name>
</gene>
<feature type="compositionally biased region" description="Polar residues" evidence="1">
    <location>
        <begin position="28"/>
        <end position="42"/>
    </location>
</feature>
<organism evidence="3 4">
    <name type="scientific">Furculomyces boomerangus</name>
    <dbReference type="NCBI Taxonomy" id="61424"/>
    <lineage>
        <taxon>Eukaryota</taxon>
        <taxon>Fungi</taxon>
        <taxon>Fungi incertae sedis</taxon>
        <taxon>Zoopagomycota</taxon>
        <taxon>Kickxellomycotina</taxon>
        <taxon>Harpellomycetes</taxon>
        <taxon>Harpellales</taxon>
        <taxon>Harpellaceae</taxon>
        <taxon>Furculomyces</taxon>
    </lineage>
</organism>
<sequence>MDDEKYKGASGSSRLAKGTKSQKKAIGSSKTMELRNASTKNSVIIEDDNGNDSMPLSPMTSNMYNLSDARFGLFKSSLQAAISGGKLVSSDEGAAWSINNEIQPAVNAVISESGTQNKQFSDSEVLLALDQLQAENRVFVSGDSVYMI</sequence>
<evidence type="ECO:0000313" key="3">
    <source>
        <dbReference type="EMBL" id="PVU90369.1"/>
    </source>
</evidence>
<evidence type="ECO:0000313" key="4">
    <source>
        <dbReference type="Proteomes" id="UP000245699"/>
    </source>
</evidence>
<comment type="caution">
    <text evidence="3">The sequence shown here is derived from an EMBL/GenBank/DDBJ whole genome shotgun (WGS) entry which is preliminary data.</text>
</comment>